<feature type="domain" description="DUF218" evidence="1">
    <location>
        <begin position="1"/>
        <end position="54"/>
    </location>
</feature>
<dbReference type="AlphaFoldDB" id="A0A2M6W265"/>
<organism evidence="2 3">
    <name type="scientific">Candidatus Magasanikbacteria bacterium CG10_big_fil_rev_8_21_14_0_10_43_6</name>
    <dbReference type="NCBI Taxonomy" id="1974650"/>
    <lineage>
        <taxon>Bacteria</taxon>
        <taxon>Candidatus Magasanikiibacteriota</taxon>
    </lineage>
</organism>
<proteinExistence type="predicted"/>
<sequence>IVIDPHAYRTYLSCYHAAHEYGETDVVLVTQNFHLPRALYFCHNMGVRAVGVSSDVGPYTLRHRVRMHARDVLARVKAVWQVEVSRPSH</sequence>
<gene>
    <name evidence="2" type="ORF">COU33_00785</name>
</gene>
<name>A0A2M6W265_9BACT</name>
<dbReference type="Proteomes" id="UP000229362">
    <property type="component" value="Unassembled WGS sequence"/>
</dbReference>
<comment type="caution">
    <text evidence="2">The sequence shown here is derived from an EMBL/GenBank/DDBJ whole genome shotgun (WGS) entry which is preliminary data.</text>
</comment>
<evidence type="ECO:0000259" key="1">
    <source>
        <dbReference type="Pfam" id="PF02698"/>
    </source>
</evidence>
<dbReference type="Pfam" id="PF02698">
    <property type="entry name" value="DUF218"/>
    <property type="match status" value="1"/>
</dbReference>
<protein>
    <recommendedName>
        <fullName evidence="1">DUF218 domain-containing protein</fullName>
    </recommendedName>
</protein>
<evidence type="ECO:0000313" key="3">
    <source>
        <dbReference type="Proteomes" id="UP000229362"/>
    </source>
</evidence>
<evidence type="ECO:0000313" key="2">
    <source>
        <dbReference type="EMBL" id="PIT86871.1"/>
    </source>
</evidence>
<dbReference type="InterPro" id="IPR003848">
    <property type="entry name" value="DUF218"/>
</dbReference>
<feature type="non-terminal residue" evidence="2">
    <location>
        <position position="1"/>
    </location>
</feature>
<accession>A0A2M6W265</accession>
<reference evidence="3" key="1">
    <citation type="submission" date="2017-09" db="EMBL/GenBank/DDBJ databases">
        <title>Depth-based differentiation of microbial function through sediment-hosted aquifers and enrichment of novel symbionts in the deep terrestrial subsurface.</title>
        <authorList>
            <person name="Probst A.J."/>
            <person name="Ladd B."/>
            <person name="Jarett J.K."/>
            <person name="Geller-Mcgrath D.E."/>
            <person name="Sieber C.M.K."/>
            <person name="Emerson J.B."/>
            <person name="Anantharaman K."/>
            <person name="Thomas B.C."/>
            <person name="Malmstrom R."/>
            <person name="Stieglmeier M."/>
            <person name="Klingl A."/>
            <person name="Woyke T."/>
            <person name="Ryan C.M."/>
            <person name="Banfield J.F."/>
        </authorList>
    </citation>
    <scope>NUCLEOTIDE SEQUENCE [LARGE SCALE GENOMIC DNA]</scope>
</reference>
<dbReference type="EMBL" id="PFBZ01000032">
    <property type="protein sequence ID" value="PIT86871.1"/>
    <property type="molecule type" value="Genomic_DNA"/>
</dbReference>